<evidence type="ECO:0000256" key="1">
    <source>
        <dbReference type="ARBA" id="ARBA00022723"/>
    </source>
</evidence>
<dbReference type="SMART" id="SM00248">
    <property type="entry name" value="ANK"/>
    <property type="match status" value="3"/>
</dbReference>
<dbReference type="PANTHER" id="PTHR24126">
    <property type="entry name" value="ANKYRIN REPEAT, PH AND SEC7 DOMAIN CONTAINING PROTEIN SECG-RELATED"/>
    <property type="match status" value="1"/>
</dbReference>
<dbReference type="InterPro" id="IPR002110">
    <property type="entry name" value="Ankyrin_rpt"/>
</dbReference>
<keyword evidence="2" id="KW-0677">Repeat</keyword>
<dbReference type="PROSITE" id="PS01360">
    <property type="entry name" value="ZF_MYND_1"/>
    <property type="match status" value="1"/>
</dbReference>
<dbReference type="InterPro" id="IPR036770">
    <property type="entry name" value="Ankyrin_rpt-contain_sf"/>
</dbReference>
<evidence type="ECO:0000256" key="4">
    <source>
        <dbReference type="ARBA" id="ARBA00022833"/>
    </source>
</evidence>
<proteinExistence type="predicted"/>
<dbReference type="HOGENOM" id="CLU_053726_0_0_1"/>
<evidence type="ECO:0000256" key="3">
    <source>
        <dbReference type="ARBA" id="ARBA00022771"/>
    </source>
</evidence>
<keyword evidence="1" id="KW-0479">Metal-binding</keyword>
<dbReference type="KEGG" id="gtr:GLOTRDRAFT_75674"/>
<dbReference type="SUPFAM" id="SSF144232">
    <property type="entry name" value="HIT/MYND zinc finger-like"/>
    <property type="match status" value="1"/>
</dbReference>
<feature type="repeat" description="ANK" evidence="6">
    <location>
        <begin position="136"/>
        <end position="170"/>
    </location>
</feature>
<feature type="domain" description="MYND-type" evidence="8">
    <location>
        <begin position="242"/>
        <end position="284"/>
    </location>
</feature>
<dbReference type="RefSeq" id="XP_007865610.1">
    <property type="nucleotide sequence ID" value="XM_007867419.1"/>
</dbReference>
<dbReference type="Pfam" id="PF01753">
    <property type="entry name" value="zf-MYND"/>
    <property type="match status" value="1"/>
</dbReference>
<dbReference type="Pfam" id="PF12796">
    <property type="entry name" value="Ank_2"/>
    <property type="match status" value="1"/>
</dbReference>
<dbReference type="InterPro" id="IPR002893">
    <property type="entry name" value="Znf_MYND"/>
</dbReference>
<dbReference type="Gene3D" id="1.25.40.20">
    <property type="entry name" value="Ankyrin repeat-containing domain"/>
    <property type="match status" value="1"/>
</dbReference>
<dbReference type="Proteomes" id="UP000030669">
    <property type="component" value="Unassembled WGS sequence"/>
</dbReference>
<dbReference type="GeneID" id="19308535"/>
<keyword evidence="5 6" id="KW-0040">ANK repeat</keyword>
<reference evidence="9 10" key="1">
    <citation type="journal article" date="2012" name="Science">
        <title>The Paleozoic origin of enzymatic lignin decomposition reconstructed from 31 fungal genomes.</title>
        <authorList>
            <person name="Floudas D."/>
            <person name="Binder M."/>
            <person name="Riley R."/>
            <person name="Barry K."/>
            <person name="Blanchette R.A."/>
            <person name="Henrissat B."/>
            <person name="Martinez A.T."/>
            <person name="Otillar R."/>
            <person name="Spatafora J.W."/>
            <person name="Yadav J.S."/>
            <person name="Aerts A."/>
            <person name="Benoit I."/>
            <person name="Boyd A."/>
            <person name="Carlson A."/>
            <person name="Copeland A."/>
            <person name="Coutinho P.M."/>
            <person name="de Vries R.P."/>
            <person name="Ferreira P."/>
            <person name="Findley K."/>
            <person name="Foster B."/>
            <person name="Gaskell J."/>
            <person name="Glotzer D."/>
            <person name="Gorecki P."/>
            <person name="Heitman J."/>
            <person name="Hesse C."/>
            <person name="Hori C."/>
            <person name="Igarashi K."/>
            <person name="Jurgens J.A."/>
            <person name="Kallen N."/>
            <person name="Kersten P."/>
            <person name="Kohler A."/>
            <person name="Kuees U."/>
            <person name="Kumar T.K.A."/>
            <person name="Kuo A."/>
            <person name="LaButti K."/>
            <person name="Larrondo L.F."/>
            <person name="Lindquist E."/>
            <person name="Ling A."/>
            <person name="Lombard V."/>
            <person name="Lucas S."/>
            <person name="Lundell T."/>
            <person name="Martin R."/>
            <person name="McLaughlin D.J."/>
            <person name="Morgenstern I."/>
            <person name="Morin E."/>
            <person name="Murat C."/>
            <person name="Nagy L.G."/>
            <person name="Nolan M."/>
            <person name="Ohm R.A."/>
            <person name="Patyshakuliyeva A."/>
            <person name="Rokas A."/>
            <person name="Ruiz-Duenas F.J."/>
            <person name="Sabat G."/>
            <person name="Salamov A."/>
            <person name="Samejima M."/>
            <person name="Schmutz J."/>
            <person name="Slot J.C."/>
            <person name="St John F."/>
            <person name="Stenlid J."/>
            <person name="Sun H."/>
            <person name="Sun S."/>
            <person name="Syed K."/>
            <person name="Tsang A."/>
            <person name="Wiebenga A."/>
            <person name="Young D."/>
            <person name="Pisabarro A."/>
            <person name="Eastwood D.C."/>
            <person name="Martin F."/>
            <person name="Cullen D."/>
            <person name="Grigoriev I.V."/>
            <person name="Hibbett D.S."/>
        </authorList>
    </citation>
    <scope>NUCLEOTIDE SEQUENCE [LARGE SCALE GENOMIC DNA]</scope>
    <source>
        <strain evidence="9 10">ATCC 11539</strain>
    </source>
</reference>
<accession>S7RM94</accession>
<dbReference type="eggNOG" id="KOG4177">
    <property type="taxonomic scope" value="Eukaryota"/>
</dbReference>
<evidence type="ECO:0000313" key="9">
    <source>
        <dbReference type="EMBL" id="EPQ55525.1"/>
    </source>
</evidence>
<dbReference type="PROSITE" id="PS50865">
    <property type="entry name" value="ZF_MYND_2"/>
    <property type="match status" value="1"/>
</dbReference>
<dbReference type="OMA" id="HYEDIGR"/>
<sequence length="423" mass="46016">MREMASRLPGSGGLMVPQEMRDILAQPGFLSIKNGAQKLKKLYAIHSSHFNPGLITAFGLACYLGDLDSVQKDIQAGIAPELSGWETPFQLSYPTLVVEGASALKRGTHEGPNPQHVEVLKLLLSSGAPPDIPDIVGLTALHHATMDANVPAELARVLLENGANVNHRDRYGAVPLQGASHSNHVAAVDVLMEFGADVNISDTDGVVPYEFALQCGPQVTAVVQKWLRKREGVEAPMEEKRCDNCKADASGKGVKLKMCSACHTSWYCSSQCQRQHWKTHKPHCRPFSKSNTVTLIPSYSNHGHMAPMADLMRAFTGVSPTVPEFTPTLPAKPKLSSKSMIVKVQVPWSPGSQRSVAPILIYNKKQDFKCSVLRSSDPAAYDRIQDVVRKRGVGGAKAYLMAELENPGKLVVKVDEILAEQPF</sequence>
<evidence type="ECO:0000256" key="5">
    <source>
        <dbReference type="ARBA" id="ARBA00023043"/>
    </source>
</evidence>
<evidence type="ECO:0000256" key="2">
    <source>
        <dbReference type="ARBA" id="ARBA00022737"/>
    </source>
</evidence>
<keyword evidence="3 7" id="KW-0863">Zinc-finger</keyword>
<evidence type="ECO:0000256" key="7">
    <source>
        <dbReference type="PROSITE-ProRule" id="PRU00134"/>
    </source>
</evidence>
<evidence type="ECO:0000259" key="8">
    <source>
        <dbReference type="PROSITE" id="PS50865"/>
    </source>
</evidence>
<evidence type="ECO:0000256" key="6">
    <source>
        <dbReference type="PROSITE-ProRule" id="PRU00023"/>
    </source>
</evidence>
<dbReference type="PROSITE" id="PS50088">
    <property type="entry name" value="ANK_REPEAT"/>
    <property type="match status" value="2"/>
</dbReference>
<organism evidence="9 10">
    <name type="scientific">Gloeophyllum trabeum (strain ATCC 11539 / FP-39264 / Madison 617)</name>
    <name type="common">Brown rot fungus</name>
    <dbReference type="NCBI Taxonomy" id="670483"/>
    <lineage>
        <taxon>Eukaryota</taxon>
        <taxon>Fungi</taxon>
        <taxon>Dikarya</taxon>
        <taxon>Basidiomycota</taxon>
        <taxon>Agaricomycotina</taxon>
        <taxon>Agaricomycetes</taxon>
        <taxon>Gloeophyllales</taxon>
        <taxon>Gloeophyllaceae</taxon>
        <taxon>Gloeophyllum</taxon>
    </lineage>
</organism>
<keyword evidence="10" id="KW-1185">Reference proteome</keyword>
<dbReference type="GO" id="GO:0008270">
    <property type="term" value="F:zinc ion binding"/>
    <property type="evidence" value="ECO:0007669"/>
    <property type="project" value="UniProtKB-KW"/>
</dbReference>
<keyword evidence="4" id="KW-0862">Zinc</keyword>
<dbReference type="PROSITE" id="PS50297">
    <property type="entry name" value="ANK_REP_REGION"/>
    <property type="match status" value="2"/>
</dbReference>
<dbReference type="EMBL" id="KB469301">
    <property type="protein sequence ID" value="EPQ55525.1"/>
    <property type="molecule type" value="Genomic_DNA"/>
</dbReference>
<dbReference type="AlphaFoldDB" id="S7RM94"/>
<protein>
    <submittedName>
        <fullName evidence="9">Ankyrin</fullName>
    </submittedName>
</protein>
<evidence type="ECO:0000313" key="10">
    <source>
        <dbReference type="Proteomes" id="UP000030669"/>
    </source>
</evidence>
<dbReference type="PANTHER" id="PTHR24126:SF14">
    <property type="entry name" value="ANK_REP_REGION DOMAIN-CONTAINING PROTEIN"/>
    <property type="match status" value="1"/>
</dbReference>
<name>S7RM94_GLOTA</name>
<dbReference type="Gene3D" id="6.10.140.2220">
    <property type="match status" value="1"/>
</dbReference>
<gene>
    <name evidence="9" type="ORF">GLOTRDRAFT_75674</name>
</gene>
<dbReference type="SUPFAM" id="SSF48403">
    <property type="entry name" value="Ankyrin repeat"/>
    <property type="match status" value="1"/>
</dbReference>
<dbReference type="OrthoDB" id="194358at2759"/>
<feature type="repeat" description="ANK" evidence="6">
    <location>
        <begin position="171"/>
        <end position="203"/>
    </location>
</feature>